<dbReference type="InterPro" id="IPR042070">
    <property type="entry name" value="PucR_C-HTH_sf"/>
</dbReference>
<dbReference type="PANTHER" id="PTHR33744:SF1">
    <property type="entry name" value="DNA-BINDING TRANSCRIPTIONAL ACTIVATOR ADER"/>
    <property type="match status" value="1"/>
</dbReference>
<feature type="domain" description="PucR C-terminal helix-turn-helix" evidence="2">
    <location>
        <begin position="322"/>
        <end position="379"/>
    </location>
</feature>
<feature type="domain" description="CdaR GGDEF-like" evidence="3">
    <location>
        <begin position="169"/>
        <end position="270"/>
    </location>
</feature>
<evidence type="ECO:0000259" key="3">
    <source>
        <dbReference type="Pfam" id="PF17853"/>
    </source>
</evidence>
<reference evidence="4 5" key="1">
    <citation type="submission" date="2021-04" db="EMBL/GenBank/DDBJ databases">
        <title>Ruania sp. nov., isolated from sandy soil of mangrove forest.</title>
        <authorList>
            <person name="Ge X."/>
            <person name="Huang R."/>
            <person name="Liu W."/>
        </authorList>
    </citation>
    <scope>NUCLEOTIDE SEQUENCE [LARGE SCALE GENOMIC DNA]</scope>
    <source>
        <strain evidence="4 5">N2-46</strain>
    </source>
</reference>
<evidence type="ECO:0000256" key="1">
    <source>
        <dbReference type="ARBA" id="ARBA00006754"/>
    </source>
</evidence>
<gene>
    <name evidence="4" type="ORF">KCQ71_16940</name>
</gene>
<evidence type="ECO:0000313" key="4">
    <source>
        <dbReference type="EMBL" id="MBZ2197850.1"/>
    </source>
</evidence>
<dbReference type="InterPro" id="IPR051448">
    <property type="entry name" value="CdaR-like_regulators"/>
</dbReference>
<evidence type="ECO:0000259" key="2">
    <source>
        <dbReference type="Pfam" id="PF13556"/>
    </source>
</evidence>
<sequence length="389" mass="41005">MDALGEDLFEVAESLAGSIDAPVTIEDEHSTVLAYSADAQTVDDVRIDTILGRQVPGRYRTMLAEAGVFDRLRREPGVVYADLGAGSVTRAVVAVRTGDGALIGSIWAARSGRLAPPEEETLLAAAPGVARLIVAHRARADRHRRLRSRQARTILDGGPEGFDIATELGLTGQITVALAAPVDGPEVPTGLAGALAIHLDARGVRALTAELDATVCAVLAAGEETATRVLRAFTSTARVRDHVIIAVGREAPSPGQAHSSHADAVRILRVLRRRRRPGAVATTSDALADLVALRTEGLLDDLDGVTPLARLVGYDEANGSELVPTVRAFLDHGGDVAVAAAELHVHPNTLRNRLRRAADSCDVDVADPDARLVLMLQFALTALRPASQD</sequence>
<dbReference type="InterPro" id="IPR041522">
    <property type="entry name" value="CdaR_GGDEF"/>
</dbReference>
<protein>
    <submittedName>
        <fullName evidence="4">Helix-turn-helix domain-containing protein</fullName>
    </submittedName>
</protein>
<dbReference type="PANTHER" id="PTHR33744">
    <property type="entry name" value="CARBOHYDRATE DIACID REGULATOR"/>
    <property type="match status" value="1"/>
</dbReference>
<dbReference type="Proteomes" id="UP000826651">
    <property type="component" value="Unassembled WGS sequence"/>
</dbReference>
<comment type="caution">
    <text evidence="4">The sequence shown here is derived from an EMBL/GenBank/DDBJ whole genome shotgun (WGS) entry which is preliminary data.</text>
</comment>
<dbReference type="InterPro" id="IPR025736">
    <property type="entry name" value="PucR_C-HTH_dom"/>
</dbReference>
<organism evidence="4 5">
    <name type="scientific">Occultella gossypii</name>
    <dbReference type="NCBI Taxonomy" id="2800820"/>
    <lineage>
        <taxon>Bacteria</taxon>
        <taxon>Bacillati</taxon>
        <taxon>Actinomycetota</taxon>
        <taxon>Actinomycetes</taxon>
        <taxon>Micrococcales</taxon>
        <taxon>Ruaniaceae</taxon>
        <taxon>Occultella</taxon>
    </lineage>
</organism>
<keyword evidence="5" id="KW-1185">Reference proteome</keyword>
<dbReference type="Pfam" id="PF13556">
    <property type="entry name" value="HTH_30"/>
    <property type="match status" value="1"/>
</dbReference>
<dbReference type="EMBL" id="JAGSHT010000016">
    <property type="protein sequence ID" value="MBZ2197850.1"/>
    <property type="molecule type" value="Genomic_DNA"/>
</dbReference>
<name>A0ABS7SBY2_9MICO</name>
<evidence type="ECO:0000313" key="5">
    <source>
        <dbReference type="Proteomes" id="UP000826651"/>
    </source>
</evidence>
<dbReference type="RefSeq" id="WP_223408043.1">
    <property type="nucleotide sequence ID" value="NZ_JAGSHT010000016.1"/>
</dbReference>
<dbReference type="Gene3D" id="1.10.10.2840">
    <property type="entry name" value="PucR C-terminal helix-turn-helix domain"/>
    <property type="match status" value="1"/>
</dbReference>
<comment type="similarity">
    <text evidence="1">Belongs to the CdaR family.</text>
</comment>
<dbReference type="Pfam" id="PF17853">
    <property type="entry name" value="GGDEF_2"/>
    <property type="match status" value="1"/>
</dbReference>
<proteinExistence type="inferred from homology"/>
<accession>A0ABS7SBY2</accession>